<gene>
    <name evidence="7" type="ORF">HHUSO_G33053</name>
</gene>
<feature type="domain" description="Ras-associating" evidence="5">
    <location>
        <begin position="595"/>
        <end position="682"/>
    </location>
</feature>
<dbReference type="InterPro" id="IPR001895">
    <property type="entry name" value="RASGEF_cat_dom"/>
</dbReference>
<comment type="caution">
    <text evidence="7">The sequence shown here is derived from an EMBL/GenBank/DDBJ whole genome shotgun (WGS) entry which is preliminary data.</text>
</comment>
<dbReference type="Gene3D" id="3.10.20.90">
    <property type="entry name" value="Phosphatidylinositol 3-kinase Catalytic Subunit, Chain A, domain 1"/>
    <property type="match status" value="1"/>
</dbReference>
<evidence type="ECO:0000313" key="7">
    <source>
        <dbReference type="EMBL" id="KAK6468726.1"/>
    </source>
</evidence>
<evidence type="ECO:0000259" key="5">
    <source>
        <dbReference type="PROSITE" id="PS50200"/>
    </source>
</evidence>
<evidence type="ECO:0000256" key="2">
    <source>
        <dbReference type="PROSITE-ProRule" id="PRU00168"/>
    </source>
</evidence>
<dbReference type="Gene3D" id="1.20.870.10">
    <property type="entry name" value="Son of sevenless (SoS) protein Chain: S domain 1"/>
    <property type="match status" value="1"/>
</dbReference>
<dbReference type="InterPro" id="IPR000159">
    <property type="entry name" value="RA_dom"/>
</dbReference>
<dbReference type="Pfam" id="PF00618">
    <property type="entry name" value="RasGEF_N"/>
    <property type="match status" value="1"/>
</dbReference>
<dbReference type="Gene3D" id="1.10.840.10">
    <property type="entry name" value="Ras guanine-nucleotide exchange factors catalytic domain"/>
    <property type="match status" value="1"/>
</dbReference>
<name>A0ABR0Y8I6_HUSHU</name>
<dbReference type="CDD" id="cd00155">
    <property type="entry name" value="RasGEF"/>
    <property type="match status" value="1"/>
</dbReference>
<dbReference type="Pfam" id="PF00788">
    <property type="entry name" value="RA"/>
    <property type="match status" value="1"/>
</dbReference>
<proteinExistence type="predicted"/>
<organism evidence="7 8">
    <name type="scientific">Huso huso</name>
    <name type="common">Beluga</name>
    <name type="synonym">Acipenser huso</name>
    <dbReference type="NCBI Taxonomy" id="61971"/>
    <lineage>
        <taxon>Eukaryota</taxon>
        <taxon>Metazoa</taxon>
        <taxon>Chordata</taxon>
        <taxon>Craniata</taxon>
        <taxon>Vertebrata</taxon>
        <taxon>Euteleostomi</taxon>
        <taxon>Actinopterygii</taxon>
        <taxon>Chondrostei</taxon>
        <taxon>Acipenseriformes</taxon>
        <taxon>Acipenseridae</taxon>
        <taxon>Huso</taxon>
    </lineage>
</organism>
<feature type="compositionally biased region" description="Polar residues" evidence="3">
    <location>
        <begin position="506"/>
        <end position="525"/>
    </location>
</feature>
<dbReference type="PANTHER" id="PTHR23113:SF220">
    <property type="entry name" value="RAL GUANINE NUCLEOTIDE DISSOCIATION STIMULATOR-LIKE 3"/>
    <property type="match status" value="1"/>
</dbReference>
<evidence type="ECO:0000259" key="6">
    <source>
        <dbReference type="PROSITE" id="PS50212"/>
    </source>
</evidence>
<sequence length="695" mass="78213">MFERRRLGFKIRRSSDLRLNSEETVCLKSFHARDVEGDLDPVQEWGDESDDGVLYSVTLRRIPVEQSQGSFVQYKTIKVRSVKAATLERLVSLLLEPGTDPHFTTIFLSTYRAFTTTQQLLEMVLDRASSFDGNNNDDNADQTGSGVCKRTLSSLLSLWLGEFSEDFRDPPHHSCLLALCSYLRRDLQLRWLCLHAEKLLRSFSAAESCRGNQFSFPLSGEEVENYSSPGRWDFLTFPSRDVAEELTRLDADLFVKAIPFQCLGCVWSQRDKKENKHLAATIRATISQFNSVTNCVISTLLRQPAPPPVRASVIEKWIRVAQECRALKNLSSLRAILSALQSNSIFRLKKTWAVVSRESLSIFEQLSEMFPGENCSLSGREILLQSPGCGAVPYLGTYLTALTMLDSALPDTVQGGLINFEKRRRECEILSQIRQLQGSCLQYKLNDHPEISSWLRSYKRLSERESYDLSQEVEPPVDSYPASTGTWNHRTLAKKMIWLLTGSEGSGSKSSPDLVSLTSSGSNGSETEDLTVPSSPRRAKHMLRPWVLSGCSRDVRDDVFSSSEPSSPLPFPHPLQHRRSASMTSLPVYNQQIDDSCIVRVSVESSNGNLYKSILLTSQDKTVSVIQRALQKHNVESVRSEDFQLSQVLPGGKELIIPDKANVFYAMCTSADYNFILRRRRGHKTPPTPTAGWKK</sequence>
<feature type="region of interest" description="Disordered" evidence="3">
    <location>
        <begin position="504"/>
        <end position="536"/>
    </location>
</feature>
<dbReference type="InterPro" id="IPR008937">
    <property type="entry name" value="Ras-like_GEF"/>
</dbReference>
<reference evidence="7 8" key="1">
    <citation type="submission" date="2021-05" db="EMBL/GenBank/DDBJ databases">
        <authorList>
            <person name="Zahm M."/>
            <person name="Klopp C."/>
            <person name="Cabau C."/>
            <person name="Kuhl H."/>
            <person name="Suciu R."/>
            <person name="Ciorpac M."/>
            <person name="Holostenco D."/>
            <person name="Gessner J."/>
            <person name="Wuertz S."/>
            <person name="Hohne C."/>
            <person name="Stock M."/>
            <person name="Gislard M."/>
            <person name="Lluch J."/>
            <person name="Milhes M."/>
            <person name="Lampietro C."/>
            <person name="Lopez Roques C."/>
            <person name="Donnadieu C."/>
            <person name="Du K."/>
            <person name="Schartl M."/>
            <person name="Guiguen Y."/>
        </authorList>
    </citation>
    <scope>NUCLEOTIDE SEQUENCE [LARGE SCALE GENOMIC DNA]</scope>
    <source>
        <strain evidence="7">Hh-F2</strain>
        <tissue evidence="7">Blood</tissue>
    </source>
</reference>
<evidence type="ECO:0000256" key="1">
    <source>
        <dbReference type="ARBA" id="ARBA00022658"/>
    </source>
</evidence>
<accession>A0ABR0Y8I6</accession>
<dbReference type="InterPro" id="IPR023578">
    <property type="entry name" value="Ras_GEF_dom_sf"/>
</dbReference>
<dbReference type="InterPro" id="IPR036964">
    <property type="entry name" value="RASGEF_cat_dom_sf"/>
</dbReference>
<dbReference type="PROSITE" id="PS50200">
    <property type="entry name" value="RA"/>
    <property type="match status" value="1"/>
</dbReference>
<dbReference type="PROSITE" id="PS50212">
    <property type="entry name" value="RASGEF_NTER"/>
    <property type="match status" value="1"/>
</dbReference>
<dbReference type="SUPFAM" id="SSF54236">
    <property type="entry name" value="Ubiquitin-like"/>
    <property type="match status" value="1"/>
</dbReference>
<dbReference type="PANTHER" id="PTHR23113">
    <property type="entry name" value="GUANINE NUCLEOTIDE EXCHANGE FACTOR"/>
    <property type="match status" value="1"/>
</dbReference>
<dbReference type="SUPFAM" id="SSF48366">
    <property type="entry name" value="Ras GEF"/>
    <property type="match status" value="1"/>
</dbReference>
<dbReference type="PROSITE" id="PS50009">
    <property type="entry name" value="RASGEF_CAT"/>
    <property type="match status" value="1"/>
</dbReference>
<evidence type="ECO:0000259" key="4">
    <source>
        <dbReference type="PROSITE" id="PS50009"/>
    </source>
</evidence>
<keyword evidence="8" id="KW-1185">Reference proteome</keyword>
<dbReference type="InterPro" id="IPR000651">
    <property type="entry name" value="Ras-like_Gua-exchang_fac_N"/>
</dbReference>
<dbReference type="InterPro" id="IPR029071">
    <property type="entry name" value="Ubiquitin-like_domsf"/>
</dbReference>
<dbReference type="SMART" id="SM00314">
    <property type="entry name" value="RA"/>
    <property type="match status" value="1"/>
</dbReference>
<dbReference type="Pfam" id="PF00617">
    <property type="entry name" value="RasGEF"/>
    <property type="match status" value="1"/>
</dbReference>
<feature type="domain" description="Ras-GEF" evidence="4">
    <location>
        <begin position="238"/>
        <end position="476"/>
    </location>
</feature>
<feature type="domain" description="N-terminal Ras-GEF" evidence="6">
    <location>
        <begin position="78"/>
        <end position="204"/>
    </location>
</feature>
<dbReference type="CDD" id="cd06224">
    <property type="entry name" value="REM"/>
    <property type="match status" value="1"/>
</dbReference>
<dbReference type="SMART" id="SM00147">
    <property type="entry name" value="RasGEF"/>
    <property type="match status" value="1"/>
</dbReference>
<dbReference type="EMBL" id="JAHFZB010000042">
    <property type="protein sequence ID" value="KAK6468726.1"/>
    <property type="molecule type" value="Genomic_DNA"/>
</dbReference>
<protein>
    <submittedName>
        <fullName evidence="7">Ral guanine nucleotide dissociation stimulator-like 1 isoform X1</fullName>
    </submittedName>
</protein>
<dbReference type="Proteomes" id="UP001369086">
    <property type="component" value="Unassembled WGS sequence"/>
</dbReference>
<dbReference type="CDD" id="cd00153">
    <property type="entry name" value="RA_RalGDS_like"/>
    <property type="match status" value="1"/>
</dbReference>
<evidence type="ECO:0000256" key="3">
    <source>
        <dbReference type="SAM" id="MobiDB-lite"/>
    </source>
</evidence>
<dbReference type="SMART" id="SM00229">
    <property type="entry name" value="RasGEFN"/>
    <property type="match status" value="1"/>
</dbReference>
<evidence type="ECO:0000313" key="8">
    <source>
        <dbReference type="Proteomes" id="UP001369086"/>
    </source>
</evidence>
<keyword evidence="1 2" id="KW-0344">Guanine-nucleotide releasing factor</keyword>